<dbReference type="KEGG" id="ccz:CCALI_02492"/>
<sequence length="92" mass="10437">MPGVYVLVGELNDDVKGTGLTKESIQTALEQELRRVGIHVYDWDDPKQKQEIDDKNVPMLYTNVNSVRGDAPFDDSMPPILKYPVRRMFGQG</sequence>
<organism evidence="1 2">
    <name type="scientific">Chthonomonas calidirosea (strain DSM 23976 / ICMP 18418 / T49)</name>
    <dbReference type="NCBI Taxonomy" id="1303518"/>
    <lineage>
        <taxon>Bacteria</taxon>
        <taxon>Bacillati</taxon>
        <taxon>Armatimonadota</taxon>
        <taxon>Chthonomonadia</taxon>
        <taxon>Chthonomonadales</taxon>
        <taxon>Chthonomonadaceae</taxon>
        <taxon>Chthonomonas</taxon>
    </lineage>
</organism>
<reference evidence="2" key="1">
    <citation type="submission" date="2013-03" db="EMBL/GenBank/DDBJ databases">
        <title>Genome sequence of Chthonomonas calidirosea, the first sequenced genome from the Armatimonadetes phylum (formally candidate division OP10).</title>
        <authorList>
            <person name="Lee K.C.Y."/>
            <person name="Morgan X.C."/>
            <person name="Dunfield P.F."/>
            <person name="Tamas I."/>
            <person name="Houghton K.M."/>
            <person name="Vyssotski M."/>
            <person name="Ryan J.L.J."/>
            <person name="Lagutin K."/>
            <person name="McDonald I.R."/>
            <person name="Stott M.B."/>
        </authorList>
    </citation>
    <scope>NUCLEOTIDE SEQUENCE [LARGE SCALE GENOMIC DNA]</scope>
    <source>
        <strain evidence="2">DSM 23976 / ICMP 18418 / T49</strain>
    </source>
</reference>
<dbReference type="InParanoid" id="S0EZI0"/>
<evidence type="ECO:0000313" key="1">
    <source>
        <dbReference type="EMBL" id="CCW36289.1"/>
    </source>
</evidence>
<evidence type="ECO:0000313" key="2">
    <source>
        <dbReference type="Proteomes" id="UP000014227"/>
    </source>
</evidence>
<protein>
    <submittedName>
        <fullName evidence="1">Uncharacterized protein</fullName>
    </submittedName>
</protein>
<dbReference type="EMBL" id="HF951689">
    <property type="protein sequence ID" value="CCW36289.1"/>
    <property type="molecule type" value="Genomic_DNA"/>
</dbReference>
<accession>S0EZI0</accession>
<name>S0EZI0_CHTCT</name>
<dbReference type="HOGENOM" id="CLU_2407947_0_0_0"/>
<gene>
    <name evidence="1" type="ORF">CCALI_02492</name>
</gene>
<proteinExistence type="predicted"/>
<dbReference type="AlphaFoldDB" id="S0EZI0"/>
<dbReference type="PATRIC" id="fig|1303518.3.peg.2589"/>
<keyword evidence="2" id="KW-1185">Reference proteome</keyword>
<dbReference type="Proteomes" id="UP000014227">
    <property type="component" value="Chromosome I"/>
</dbReference>